<dbReference type="AlphaFoldDB" id="A0A1U7NTH3"/>
<gene>
    <name evidence="1" type="ORF">BOO71_0012520</name>
</gene>
<comment type="caution">
    <text evidence="1">The sequence shown here is derived from an EMBL/GenBank/DDBJ whole genome shotgun (WGS) entry which is preliminary data.</text>
</comment>
<dbReference type="STRING" id="249408.BOO71_0012520"/>
<proteinExistence type="predicted"/>
<reference evidence="1 2" key="1">
    <citation type="submission" date="2017-01" db="EMBL/GenBank/DDBJ databases">
        <title>Genome Analysis of Deinococcus marmoris KOPRI26562.</title>
        <authorList>
            <person name="Kim J.H."/>
            <person name="Oh H.-M."/>
        </authorList>
    </citation>
    <scope>NUCLEOTIDE SEQUENCE [LARGE SCALE GENOMIC DNA]</scope>
    <source>
        <strain evidence="1 2">KOPRI26562</strain>
    </source>
</reference>
<evidence type="ECO:0000313" key="2">
    <source>
        <dbReference type="Proteomes" id="UP000186607"/>
    </source>
</evidence>
<sequence length="39" mass="4265">MLRLIAERRAFLLARGGDCNEELLDLKTLEAGHRAALAG</sequence>
<name>A0A1U7NTH3_9DEIO</name>
<dbReference type="Proteomes" id="UP000186607">
    <property type="component" value="Unassembled WGS sequence"/>
</dbReference>
<keyword evidence="2" id="KW-1185">Reference proteome</keyword>
<dbReference type="EMBL" id="MSTI01000151">
    <property type="protein sequence ID" value="OLV16224.1"/>
    <property type="molecule type" value="Genomic_DNA"/>
</dbReference>
<accession>A0A1U7NTH3</accession>
<protein>
    <submittedName>
        <fullName evidence="1">Uncharacterized protein</fullName>
    </submittedName>
</protein>
<evidence type="ECO:0000313" key="1">
    <source>
        <dbReference type="EMBL" id="OLV16224.1"/>
    </source>
</evidence>
<organism evidence="1 2">
    <name type="scientific">Deinococcus marmoris</name>
    <dbReference type="NCBI Taxonomy" id="249408"/>
    <lineage>
        <taxon>Bacteria</taxon>
        <taxon>Thermotogati</taxon>
        <taxon>Deinococcota</taxon>
        <taxon>Deinococci</taxon>
        <taxon>Deinococcales</taxon>
        <taxon>Deinococcaceae</taxon>
        <taxon>Deinococcus</taxon>
    </lineage>
</organism>